<name>A0A1L7GXW1_LIMFE</name>
<dbReference type="Pfam" id="PF04816">
    <property type="entry name" value="TrmK"/>
    <property type="match status" value="1"/>
</dbReference>
<dbReference type="OrthoDB" id="5881184at2"/>
<dbReference type="Gene3D" id="3.40.50.150">
    <property type="entry name" value="Vaccinia Virus protein VP39"/>
    <property type="match status" value="1"/>
</dbReference>
<keyword evidence="1" id="KW-0808">Transferase</keyword>
<dbReference type="EMBL" id="WHJL01000140">
    <property type="protein sequence ID" value="MPQ36143.1"/>
    <property type="molecule type" value="Genomic_DNA"/>
</dbReference>
<keyword evidence="1" id="KW-0489">Methyltransferase</keyword>
<dbReference type="EMBL" id="CP019030">
    <property type="protein sequence ID" value="APU46871.1"/>
    <property type="molecule type" value="Genomic_DNA"/>
</dbReference>
<dbReference type="InterPro" id="IPR006901">
    <property type="entry name" value="TrmK"/>
</dbReference>
<dbReference type="PIRSF" id="PIRSF018637">
    <property type="entry name" value="TrmK"/>
    <property type="match status" value="1"/>
</dbReference>
<organism evidence="1 3">
    <name type="scientific">Limosilactobacillus fermentum</name>
    <name type="common">Lactobacillus fermentum</name>
    <dbReference type="NCBI Taxonomy" id="1613"/>
    <lineage>
        <taxon>Bacteria</taxon>
        <taxon>Bacillati</taxon>
        <taxon>Bacillota</taxon>
        <taxon>Bacilli</taxon>
        <taxon>Lactobacillales</taxon>
        <taxon>Lactobacillaceae</taxon>
        <taxon>Limosilactobacillus</taxon>
    </lineage>
</organism>
<evidence type="ECO:0000313" key="2">
    <source>
        <dbReference type="EMBL" id="MPQ36143.1"/>
    </source>
</evidence>
<proteinExistence type="predicted"/>
<evidence type="ECO:0000313" key="4">
    <source>
        <dbReference type="Proteomes" id="UP000466799"/>
    </source>
</evidence>
<reference evidence="2 4" key="2">
    <citation type="submission" date="2019-10" db="EMBL/GenBank/DDBJ databases">
        <title>Genome Sequencing and assembly of Lactobacillus fermentum I2, a lactic acid bacteria.</title>
        <authorList>
            <person name="Lopes L.S."/>
            <person name="Persinoti G.F."/>
            <person name="Riano-Pachon D.M."/>
            <person name="Labate C.A."/>
        </authorList>
    </citation>
    <scope>NUCLEOTIDE SEQUENCE [LARGE SCALE GENOMIC DNA]</scope>
    <source>
        <strain evidence="2 4">I2</strain>
    </source>
</reference>
<dbReference type="RefSeq" id="WP_035437740.1">
    <property type="nucleotide sequence ID" value="NZ_CALYNE010000027.1"/>
</dbReference>
<accession>A0A1L7GXW1</accession>
<protein>
    <submittedName>
        <fullName evidence="1">SAM-dependent methyltransferase</fullName>
    </submittedName>
    <submittedName>
        <fullName evidence="2">tRNA (Adenine(22)-N(1))-methyltransferase TrmK</fullName>
    </submittedName>
</protein>
<dbReference type="GO" id="GO:0160105">
    <property type="term" value="F:tRNA (adenine(22)-N1)-methyltransferase activity"/>
    <property type="evidence" value="ECO:0007669"/>
    <property type="project" value="InterPro"/>
</dbReference>
<dbReference type="AlphaFoldDB" id="A0A1L7GXW1"/>
<gene>
    <name evidence="1" type="ORF">BUW47_10945</name>
    <name evidence="2" type="ORF">GC247_09875</name>
</gene>
<reference evidence="1 3" key="1">
    <citation type="submission" date="2016-12" db="EMBL/GenBank/DDBJ databases">
        <title>Complete Genome Sequence of Lactobacillus fermentum Strain SNUV175, a Probiotic for Treatment of Bacterial Vaginosis.</title>
        <authorList>
            <person name="Lee S."/>
            <person name="You H.J."/>
            <person name="Kwon B."/>
            <person name="Ko G."/>
        </authorList>
    </citation>
    <scope>NUCLEOTIDE SEQUENCE [LARGE SCALE GENOMIC DNA]</scope>
    <source>
        <strain evidence="1 3">SNUV175</strain>
    </source>
</reference>
<dbReference type="PANTHER" id="PTHR38451:SF1">
    <property type="entry name" value="TRNA (ADENINE(22)-N(1))-METHYLTRANSFERASE"/>
    <property type="match status" value="1"/>
</dbReference>
<sequence length="233" mass="25855">MDAQNLSKRLAAVAAQVPKGSRLADIGSDHAYLPAHLLMAQQIDFAVAGEVVEGPFENMLKEVEHRGLADHLLPRLANGLDAIRKEDRIDTITIAGMGGTLITKILDAGQEKLEGVKRLILQPNVGEEGLRLWLAKHHFEIIHEEILEEDDHVYEIIVATPTPNPVAYNQREALFGPLLIQAGGPVFVKKWQKELARDQYAIEQMRRAKEVPADRLAAYEARVALIKGVLEDD</sequence>
<evidence type="ECO:0000313" key="1">
    <source>
        <dbReference type="EMBL" id="APU46871.1"/>
    </source>
</evidence>
<dbReference type="GO" id="GO:0032259">
    <property type="term" value="P:methylation"/>
    <property type="evidence" value="ECO:0007669"/>
    <property type="project" value="UniProtKB-KW"/>
</dbReference>
<evidence type="ECO:0000313" key="3">
    <source>
        <dbReference type="Proteomes" id="UP000185427"/>
    </source>
</evidence>
<dbReference type="InterPro" id="IPR029063">
    <property type="entry name" value="SAM-dependent_MTases_sf"/>
</dbReference>
<dbReference type="Proteomes" id="UP000185427">
    <property type="component" value="Chromosome"/>
</dbReference>
<dbReference type="Proteomes" id="UP000466799">
    <property type="component" value="Unassembled WGS sequence"/>
</dbReference>
<dbReference type="PANTHER" id="PTHR38451">
    <property type="entry name" value="TRNA (ADENINE(22)-N(1))-METHYLTRANSFERASE"/>
    <property type="match status" value="1"/>
</dbReference>
<dbReference type="SUPFAM" id="SSF53335">
    <property type="entry name" value="S-adenosyl-L-methionine-dependent methyltransferases"/>
    <property type="match status" value="1"/>
</dbReference>
<dbReference type="Gene3D" id="1.10.287.1890">
    <property type="match status" value="1"/>
</dbReference>